<dbReference type="AlphaFoldDB" id="A0A810N9C2"/>
<accession>A0A810N9C2</accession>
<organism evidence="2 3">
    <name type="scientific">Polymorphospora rubra</name>
    <dbReference type="NCBI Taxonomy" id="338584"/>
    <lineage>
        <taxon>Bacteria</taxon>
        <taxon>Bacillati</taxon>
        <taxon>Actinomycetota</taxon>
        <taxon>Actinomycetes</taxon>
        <taxon>Micromonosporales</taxon>
        <taxon>Micromonosporaceae</taxon>
        <taxon>Polymorphospora</taxon>
    </lineage>
</organism>
<gene>
    <name evidence="2" type="ORF">Prubr_49960</name>
</gene>
<feature type="compositionally biased region" description="Low complexity" evidence="1">
    <location>
        <begin position="42"/>
        <end position="66"/>
    </location>
</feature>
<evidence type="ECO:0000256" key="1">
    <source>
        <dbReference type="SAM" id="MobiDB-lite"/>
    </source>
</evidence>
<dbReference type="KEGG" id="pry:Prubr_49960"/>
<dbReference type="EMBL" id="AP023359">
    <property type="protein sequence ID" value="BCJ67975.1"/>
    <property type="molecule type" value="Genomic_DNA"/>
</dbReference>
<dbReference type="Proteomes" id="UP000680866">
    <property type="component" value="Chromosome"/>
</dbReference>
<protein>
    <submittedName>
        <fullName evidence="2">Uncharacterized protein</fullName>
    </submittedName>
</protein>
<sequence>MPADTDGTAPSQAWRAQVEEAYVKSCMTGELKPRPDVDGIDAVTAVPVAPPSTATAPTSPAVSPAA</sequence>
<feature type="region of interest" description="Disordered" evidence="1">
    <location>
        <begin position="33"/>
        <end position="66"/>
    </location>
</feature>
<reference evidence="2" key="1">
    <citation type="submission" date="2020-08" db="EMBL/GenBank/DDBJ databases">
        <title>Whole genome shotgun sequence of Polymorphospora rubra NBRC 101157.</title>
        <authorList>
            <person name="Komaki H."/>
            <person name="Tamura T."/>
        </authorList>
    </citation>
    <scope>NUCLEOTIDE SEQUENCE</scope>
    <source>
        <strain evidence="2">NBRC 101157</strain>
    </source>
</reference>
<name>A0A810N9C2_9ACTN</name>
<proteinExistence type="predicted"/>
<keyword evidence="3" id="KW-1185">Reference proteome</keyword>
<evidence type="ECO:0000313" key="2">
    <source>
        <dbReference type="EMBL" id="BCJ67975.1"/>
    </source>
</evidence>
<evidence type="ECO:0000313" key="3">
    <source>
        <dbReference type="Proteomes" id="UP000680866"/>
    </source>
</evidence>